<organism evidence="4 5">
    <name type="scientific">Phomopsis amygdali</name>
    <name type="common">Fusicoccum amygdali</name>
    <dbReference type="NCBI Taxonomy" id="1214568"/>
    <lineage>
        <taxon>Eukaryota</taxon>
        <taxon>Fungi</taxon>
        <taxon>Dikarya</taxon>
        <taxon>Ascomycota</taxon>
        <taxon>Pezizomycotina</taxon>
        <taxon>Sordariomycetes</taxon>
        <taxon>Sordariomycetidae</taxon>
        <taxon>Diaporthales</taxon>
        <taxon>Diaporthaceae</taxon>
        <taxon>Diaporthe</taxon>
    </lineage>
</organism>
<dbReference type="InterPro" id="IPR007219">
    <property type="entry name" value="XnlR_reg_dom"/>
</dbReference>
<dbReference type="PANTHER" id="PTHR46910">
    <property type="entry name" value="TRANSCRIPTION FACTOR PDR1"/>
    <property type="match status" value="1"/>
</dbReference>
<evidence type="ECO:0000313" key="5">
    <source>
        <dbReference type="Proteomes" id="UP001265746"/>
    </source>
</evidence>
<comment type="caution">
    <text evidence="4">The sequence shown here is derived from an EMBL/GenBank/DDBJ whole genome shotgun (WGS) entry which is preliminary data.</text>
</comment>
<dbReference type="GO" id="GO:0003700">
    <property type="term" value="F:DNA-binding transcription factor activity"/>
    <property type="evidence" value="ECO:0007669"/>
    <property type="project" value="InterPro"/>
</dbReference>
<dbReference type="GO" id="GO:0008270">
    <property type="term" value="F:zinc ion binding"/>
    <property type="evidence" value="ECO:0007669"/>
    <property type="project" value="InterPro"/>
</dbReference>
<dbReference type="AlphaFoldDB" id="A0AAD9VYY0"/>
<proteinExistence type="predicted"/>
<accession>A0AAD9VYY0</accession>
<dbReference type="PANTHER" id="PTHR46910:SF25">
    <property type="entry name" value="ABC-TRANSPORTER-REGULATING TRANSCRIPTION FACTOR"/>
    <property type="match status" value="1"/>
</dbReference>
<sequence>MECDELVRASLPEGEENDNLPTSANPTLTKPSQNPKVRSGDDQSNLEIENLVESDLGLRPTASAQVKSSIPAWMNLDLAGFAHDTRAEYEWIRAHEDRSSYHSQIFARLPTQQQHILSLTQPIVEELQPYGIMITTESWLHLVDQQCLANIDHYVDSPSRRAVLNSLYASAMLHRATGDFLAEISPTAWSYFKNAFSKFPELITQGRDVSACEALLAMVMFVQCTADVQLTSQITAAVTRLVQTLGLHRRKFYISLDPTAAERHLRTFWLAYILDVDAMEKYNFRPSLGDEELAANFNCGSSPGFHTQTGSLGVLQCRAELAVIQRRVHERLHPNKIIHMNRDELLAIAHSMDRQLQVWKSCLSEEIWKNGPESDHLSLTLLHYAFHNTVSRVHMAVVGLRATEHSSQDLTLGRGESHPEPSIQNAWATCVVSARNTIKVMGNLAPQPFFHLWGTLCYPFSAVLMLLSAILEDPGAATAQDDAGRIEEFVTFLKGLAGDACDVKKMLEACIRLHDVASCAINSFQAGENPHDAGAAVVPIITVAQLESIRAKLFCVKDWLQLAQGLLTNLPLLRAEAEEVLSDILGNDKSQGAYGLFVPELFKSHNQNFSFGT</sequence>
<dbReference type="Proteomes" id="UP001265746">
    <property type="component" value="Unassembled WGS sequence"/>
</dbReference>
<feature type="compositionally biased region" description="Polar residues" evidence="2">
    <location>
        <begin position="19"/>
        <end position="44"/>
    </location>
</feature>
<dbReference type="InterPro" id="IPR050987">
    <property type="entry name" value="AtrR-like"/>
</dbReference>
<feature type="region of interest" description="Disordered" evidence="2">
    <location>
        <begin position="1"/>
        <end position="44"/>
    </location>
</feature>
<dbReference type="GO" id="GO:0006351">
    <property type="term" value="P:DNA-templated transcription"/>
    <property type="evidence" value="ECO:0007669"/>
    <property type="project" value="InterPro"/>
</dbReference>
<gene>
    <name evidence="4" type="ORF">N8I77_012483</name>
</gene>
<name>A0AAD9VYY0_PHOAM</name>
<dbReference type="Pfam" id="PF04082">
    <property type="entry name" value="Fungal_trans"/>
    <property type="match status" value="1"/>
</dbReference>
<keyword evidence="5" id="KW-1185">Reference proteome</keyword>
<evidence type="ECO:0000259" key="3">
    <source>
        <dbReference type="Pfam" id="PF04082"/>
    </source>
</evidence>
<dbReference type="CDD" id="cd12148">
    <property type="entry name" value="fungal_TF_MHR"/>
    <property type="match status" value="1"/>
</dbReference>
<evidence type="ECO:0000313" key="4">
    <source>
        <dbReference type="EMBL" id="KAK2597718.1"/>
    </source>
</evidence>
<reference evidence="4" key="1">
    <citation type="submission" date="2023-06" db="EMBL/GenBank/DDBJ databases">
        <authorList>
            <person name="Noh H."/>
        </authorList>
    </citation>
    <scope>NUCLEOTIDE SEQUENCE</scope>
    <source>
        <strain evidence="4">DUCC20226</strain>
    </source>
</reference>
<dbReference type="GO" id="GO:0003677">
    <property type="term" value="F:DNA binding"/>
    <property type="evidence" value="ECO:0007669"/>
    <property type="project" value="InterPro"/>
</dbReference>
<evidence type="ECO:0000256" key="2">
    <source>
        <dbReference type="SAM" id="MobiDB-lite"/>
    </source>
</evidence>
<feature type="domain" description="Xylanolytic transcriptional activator regulatory" evidence="3">
    <location>
        <begin position="189"/>
        <end position="293"/>
    </location>
</feature>
<dbReference type="EMBL" id="JAUJFL010000009">
    <property type="protein sequence ID" value="KAK2597718.1"/>
    <property type="molecule type" value="Genomic_DNA"/>
</dbReference>
<evidence type="ECO:0000256" key="1">
    <source>
        <dbReference type="ARBA" id="ARBA00023242"/>
    </source>
</evidence>
<keyword evidence="1" id="KW-0539">Nucleus</keyword>
<protein>
    <recommendedName>
        <fullName evidence="3">Xylanolytic transcriptional activator regulatory domain-containing protein</fullName>
    </recommendedName>
</protein>